<evidence type="ECO:0000313" key="1">
    <source>
        <dbReference type="EMBL" id="KAI4298204.1"/>
    </source>
</evidence>
<proteinExistence type="predicted"/>
<accession>A0ACB9KLL7</accession>
<protein>
    <submittedName>
        <fullName evidence="1">Uncharacterized protein</fullName>
    </submittedName>
</protein>
<keyword evidence="2" id="KW-1185">Reference proteome</keyword>
<organism evidence="1 2">
    <name type="scientific">Bauhinia variegata</name>
    <name type="common">Purple orchid tree</name>
    <name type="synonym">Phanera variegata</name>
    <dbReference type="NCBI Taxonomy" id="167791"/>
    <lineage>
        <taxon>Eukaryota</taxon>
        <taxon>Viridiplantae</taxon>
        <taxon>Streptophyta</taxon>
        <taxon>Embryophyta</taxon>
        <taxon>Tracheophyta</taxon>
        <taxon>Spermatophyta</taxon>
        <taxon>Magnoliopsida</taxon>
        <taxon>eudicotyledons</taxon>
        <taxon>Gunneridae</taxon>
        <taxon>Pentapetalae</taxon>
        <taxon>rosids</taxon>
        <taxon>fabids</taxon>
        <taxon>Fabales</taxon>
        <taxon>Fabaceae</taxon>
        <taxon>Cercidoideae</taxon>
        <taxon>Cercideae</taxon>
        <taxon>Bauhiniinae</taxon>
        <taxon>Bauhinia</taxon>
    </lineage>
</organism>
<comment type="caution">
    <text evidence="1">The sequence shown here is derived from an EMBL/GenBank/DDBJ whole genome shotgun (WGS) entry which is preliminary data.</text>
</comment>
<sequence>MPSGAKRRKAAKKKKEKEANINNPSTDNPQGNDDSKSQDEKGSDGAEVNSPAYRDQDDHHRPFNEGDEEVEERDPSVAQPSNADLKSVIEIPTDIKSAEVVEEKDDRGVNIERYLRSEESYDCQNISVEHIESAKQSHEGDRNSSSTSYDESLTEKNWKEEPYNSIQETIASEDLVKSVEPFPVQKTLITENAPVEETSNFVGESSVDSVKAVDSLSEVKCNDTGSSLIEKSVVPQAEATNLSTKKNDDKVYLLSDKYVKTPSLEEPEPKEYDGKVSASLSGGHFTESTKDTEHIKDSDKPESSVDQEPLVASTPHLVQKTCWLSCCGLFDVLSGSNR</sequence>
<evidence type="ECO:0000313" key="2">
    <source>
        <dbReference type="Proteomes" id="UP000828941"/>
    </source>
</evidence>
<gene>
    <name evidence="1" type="ORF">L6164_031791</name>
</gene>
<dbReference type="Proteomes" id="UP000828941">
    <property type="component" value="Chromosome 13"/>
</dbReference>
<reference evidence="1 2" key="1">
    <citation type="journal article" date="2022" name="DNA Res.">
        <title>Chromosomal-level genome assembly of the orchid tree Bauhinia variegata (Leguminosae; Cercidoideae) supports the allotetraploid origin hypothesis of Bauhinia.</title>
        <authorList>
            <person name="Zhong Y."/>
            <person name="Chen Y."/>
            <person name="Zheng D."/>
            <person name="Pang J."/>
            <person name="Liu Y."/>
            <person name="Luo S."/>
            <person name="Meng S."/>
            <person name="Qian L."/>
            <person name="Wei D."/>
            <person name="Dai S."/>
            <person name="Zhou R."/>
        </authorList>
    </citation>
    <scope>NUCLEOTIDE SEQUENCE [LARGE SCALE GENOMIC DNA]</scope>
    <source>
        <strain evidence="1">BV-YZ2020</strain>
    </source>
</reference>
<name>A0ACB9KLL7_BAUVA</name>
<dbReference type="EMBL" id="CM039438">
    <property type="protein sequence ID" value="KAI4298204.1"/>
    <property type="molecule type" value="Genomic_DNA"/>
</dbReference>